<dbReference type="Pfam" id="PF04826">
    <property type="entry name" value="Arm_2"/>
    <property type="match status" value="1"/>
</dbReference>
<evidence type="ECO:0000313" key="3">
    <source>
        <dbReference type="EMBL" id="CAI9180822.1"/>
    </source>
</evidence>
<organism evidence="3 4">
    <name type="scientific">Rangifer tarandus platyrhynchus</name>
    <name type="common">Svalbard reindeer</name>
    <dbReference type="NCBI Taxonomy" id="3082113"/>
    <lineage>
        <taxon>Eukaryota</taxon>
        <taxon>Metazoa</taxon>
        <taxon>Chordata</taxon>
        <taxon>Craniata</taxon>
        <taxon>Vertebrata</taxon>
        <taxon>Euteleostomi</taxon>
        <taxon>Mammalia</taxon>
        <taxon>Eutheria</taxon>
        <taxon>Laurasiatheria</taxon>
        <taxon>Artiodactyla</taxon>
        <taxon>Ruminantia</taxon>
        <taxon>Pecora</taxon>
        <taxon>Cervidae</taxon>
        <taxon>Odocoileinae</taxon>
        <taxon>Rangifer</taxon>
    </lineage>
</organism>
<evidence type="ECO:0000256" key="1">
    <source>
        <dbReference type="SAM" id="MobiDB-lite"/>
    </source>
</evidence>
<dbReference type="EMBL" id="OX460343">
    <property type="protein sequence ID" value="CAI9180822.1"/>
    <property type="molecule type" value="Genomic_DNA"/>
</dbReference>
<dbReference type="InterPro" id="IPR016024">
    <property type="entry name" value="ARM-type_fold"/>
</dbReference>
<feature type="region of interest" description="Disordered" evidence="1">
    <location>
        <begin position="1"/>
        <end position="36"/>
    </location>
</feature>
<protein>
    <recommendedName>
        <fullName evidence="2">Armadillo repeat-containing domain-containing protein</fullName>
    </recommendedName>
</protein>
<evidence type="ECO:0000259" key="2">
    <source>
        <dbReference type="Pfam" id="PF04826"/>
    </source>
</evidence>
<dbReference type="PANTHER" id="PTHR47081">
    <property type="match status" value="1"/>
</dbReference>
<feature type="domain" description="Armadillo repeat-containing" evidence="2">
    <location>
        <begin position="239"/>
        <end position="459"/>
    </location>
</feature>
<sequence length="554" mass="62691">MTRQVSKMESKTKTRVMAETKATPLTEPSVVSQTKSKAMSMSRLSAVTNYKVKAGAGSEANIGSKDIIGSRSQRRSEASIKLKVGDRAGTVIQFGDEDEENACSWFWTGEEPSVGSWFWPKEDNPFQVYKPPAKIQEKPKPTPKPELTIKQKAKAWSRARFSVLVPVDGGEQSLPPGGNWTLVDTLIETPLGIRPLTKIPPCDGPYFQTLAELKKQVKYREKYRPNPKTCRCKSHVFSLEPKEFDKLVALLKLTRDPFIHEIATMIMGVSPAYPFTQDIIHDVGITVMIENLVNNPNIKEHPRTLNMVDDNSEFSGEPQIGELYINQICKDIIFYPLNSPVQLSGLKLLVQLSVNFEYHRIIVNYIPDFLTLLNKGSVKTKFYVLKVCLHLSKNQANTRELISAKVLSSLVVPFNKNESKANILNVIEIFENINFQFKKKVKLFSKEEFTKYELISIFQGAKEFGQKLQDLAGHSDPEETCLGNSMDRGAWQATVHGFAKSQTAEQLNVHASILMTLKFLSLIWNSFKSPTHISNCLFFISMYMYKRHLKLNMP</sequence>
<proteinExistence type="predicted"/>
<dbReference type="Proteomes" id="UP001176941">
    <property type="component" value="Chromosome X"/>
</dbReference>
<keyword evidence="4" id="KW-1185">Reference proteome</keyword>
<accession>A0ABN9A793</accession>
<name>A0ABN9A793_RANTA</name>
<evidence type="ECO:0000313" key="4">
    <source>
        <dbReference type="Proteomes" id="UP001176941"/>
    </source>
</evidence>
<dbReference type="PANTHER" id="PTHR47081:SF2">
    <property type="entry name" value="ARMADILLO REPEAT-CONTAINING X-LINKED PROTEIN 5"/>
    <property type="match status" value="1"/>
</dbReference>
<feature type="compositionally biased region" description="Basic and acidic residues" evidence="1">
    <location>
        <begin position="1"/>
        <end position="18"/>
    </location>
</feature>
<reference evidence="3" key="1">
    <citation type="submission" date="2023-04" db="EMBL/GenBank/DDBJ databases">
        <authorList>
            <consortium name="ELIXIR-Norway"/>
        </authorList>
    </citation>
    <scope>NUCLEOTIDE SEQUENCE [LARGE SCALE GENOMIC DNA]</scope>
</reference>
<dbReference type="SUPFAM" id="SSF48371">
    <property type="entry name" value="ARM repeat"/>
    <property type="match status" value="1"/>
</dbReference>
<dbReference type="InterPro" id="IPR006911">
    <property type="entry name" value="ARM-rpt_dom"/>
</dbReference>
<gene>
    <name evidence="3" type="ORF">MRATA1EN1_LOCUS29784</name>
</gene>